<dbReference type="AlphaFoldDB" id="A0A193G380"/>
<dbReference type="EMBL" id="CP016171">
    <property type="protein sequence ID" value="ANN74305.1"/>
    <property type="molecule type" value="Genomic_DNA"/>
</dbReference>
<feature type="domain" description="HTH cro/C1-type" evidence="1">
    <location>
        <begin position="15"/>
        <end position="69"/>
    </location>
</feature>
<dbReference type="PROSITE" id="PS50943">
    <property type="entry name" value="HTH_CROC1"/>
    <property type="match status" value="1"/>
</dbReference>
<evidence type="ECO:0000313" key="2">
    <source>
        <dbReference type="EMBL" id="ANN74305.1"/>
    </source>
</evidence>
<dbReference type="Proteomes" id="UP000092213">
    <property type="component" value="Chromosome"/>
</dbReference>
<dbReference type="CDD" id="cd00093">
    <property type="entry name" value="HTH_XRE"/>
    <property type="match status" value="1"/>
</dbReference>
<dbReference type="SMART" id="SM00530">
    <property type="entry name" value="HTH_XRE"/>
    <property type="match status" value="1"/>
</dbReference>
<dbReference type="InterPro" id="IPR001387">
    <property type="entry name" value="Cro/C1-type_HTH"/>
</dbReference>
<gene>
    <name evidence="2" type="ORF">BAU08_25725</name>
</gene>
<sequence>MDYPVRTLQQLRPILQGFRKAKGLTQAQLAARLGITQQSYAKLEAAPEKASFDRVFRILQMLRVELALRPMDQADRAVARSEW</sequence>
<evidence type="ECO:0000313" key="3">
    <source>
        <dbReference type="Proteomes" id="UP000092213"/>
    </source>
</evidence>
<accession>A0A193G380</accession>
<dbReference type="Gene3D" id="1.10.260.40">
    <property type="entry name" value="lambda repressor-like DNA-binding domains"/>
    <property type="match status" value="1"/>
</dbReference>
<reference evidence="2 3" key="1">
    <citation type="submission" date="2016-06" db="EMBL/GenBank/DDBJ databases">
        <title>Complete genome sequences of Bordetella bronchialis and Bordetella flabilis.</title>
        <authorList>
            <person name="LiPuma J.J."/>
            <person name="Spilker T."/>
        </authorList>
    </citation>
    <scope>NUCLEOTIDE SEQUENCE [LARGE SCALE GENOMIC DNA]</scope>
    <source>
        <strain evidence="2 3">AU17976</strain>
    </source>
</reference>
<dbReference type="GO" id="GO:0003677">
    <property type="term" value="F:DNA binding"/>
    <property type="evidence" value="ECO:0007669"/>
    <property type="project" value="InterPro"/>
</dbReference>
<dbReference type="STRING" id="463025.BAU08_25725"/>
<organism evidence="2 3">
    <name type="scientific">Bordetella bronchialis</name>
    <dbReference type="NCBI Taxonomy" id="463025"/>
    <lineage>
        <taxon>Bacteria</taxon>
        <taxon>Pseudomonadati</taxon>
        <taxon>Pseudomonadota</taxon>
        <taxon>Betaproteobacteria</taxon>
        <taxon>Burkholderiales</taxon>
        <taxon>Alcaligenaceae</taxon>
        <taxon>Bordetella</taxon>
    </lineage>
</organism>
<dbReference type="RefSeq" id="WP_066672334.1">
    <property type="nucleotide sequence ID" value="NZ_CP016171.1"/>
</dbReference>
<dbReference type="Pfam" id="PF01381">
    <property type="entry name" value="HTH_3"/>
    <property type="match status" value="1"/>
</dbReference>
<dbReference type="InterPro" id="IPR010982">
    <property type="entry name" value="Lambda_DNA-bd_dom_sf"/>
</dbReference>
<evidence type="ECO:0000259" key="1">
    <source>
        <dbReference type="PROSITE" id="PS50943"/>
    </source>
</evidence>
<proteinExistence type="predicted"/>
<dbReference type="SUPFAM" id="SSF47413">
    <property type="entry name" value="lambda repressor-like DNA-binding domains"/>
    <property type="match status" value="1"/>
</dbReference>
<name>A0A193G380_9BORD</name>
<protein>
    <recommendedName>
        <fullName evidence="1">HTH cro/C1-type domain-containing protein</fullName>
    </recommendedName>
</protein>